<keyword evidence="1" id="KW-0472">Membrane</keyword>
<dbReference type="AlphaFoldDB" id="A0A6N8DMJ6"/>
<proteinExistence type="predicted"/>
<protein>
    <submittedName>
        <fullName evidence="2">Uncharacterized protein</fullName>
    </submittedName>
</protein>
<keyword evidence="1" id="KW-1133">Transmembrane helix</keyword>
<dbReference type="EMBL" id="WNKS01000006">
    <property type="protein sequence ID" value="MTV31096.1"/>
    <property type="molecule type" value="Genomic_DNA"/>
</dbReference>
<gene>
    <name evidence="2" type="ORF">GJ654_08825</name>
</gene>
<sequence>MTVLALGPALALGAAATFLPVRRARWIGFCVCVAGLFAAPWLAAALPSVSFPLIALSALRLLAPEISLPIGRVTLAALVGAGCLFYALALGLGPYDPYTLGFQARPLVAALAGVGMILVVTGERAALILLSGTLLAYAAGVYANLWDALIDPVLVLLAAVVLATRVWPAARRQKTK</sequence>
<organism evidence="2 3">
    <name type="scientific">Rhodoblastus acidophilus</name>
    <name type="common">Rhodopseudomonas acidophila</name>
    <dbReference type="NCBI Taxonomy" id="1074"/>
    <lineage>
        <taxon>Bacteria</taxon>
        <taxon>Pseudomonadati</taxon>
        <taxon>Pseudomonadota</taxon>
        <taxon>Alphaproteobacteria</taxon>
        <taxon>Hyphomicrobiales</taxon>
        <taxon>Rhodoblastaceae</taxon>
        <taxon>Rhodoblastus</taxon>
    </lineage>
</organism>
<evidence type="ECO:0000313" key="3">
    <source>
        <dbReference type="Proteomes" id="UP000439113"/>
    </source>
</evidence>
<evidence type="ECO:0000313" key="2">
    <source>
        <dbReference type="EMBL" id="MTV31096.1"/>
    </source>
</evidence>
<evidence type="ECO:0000256" key="1">
    <source>
        <dbReference type="SAM" id="Phobius"/>
    </source>
</evidence>
<dbReference type="OrthoDB" id="9180762at2"/>
<feature type="transmembrane region" description="Helical" evidence="1">
    <location>
        <begin position="71"/>
        <end position="90"/>
    </location>
</feature>
<keyword evidence="1" id="KW-0812">Transmembrane</keyword>
<reference evidence="2 3" key="1">
    <citation type="submission" date="2019-11" db="EMBL/GenBank/DDBJ databases">
        <title>Whole-genome sequence of a Rhodoblastus acidophilus DSM 142.</title>
        <authorList>
            <person name="Kyndt J.A."/>
            <person name="Meyer T.E."/>
        </authorList>
    </citation>
    <scope>NUCLEOTIDE SEQUENCE [LARGE SCALE GENOMIC DNA]</scope>
    <source>
        <strain evidence="2 3">DSM 142</strain>
    </source>
</reference>
<comment type="caution">
    <text evidence="2">The sequence shown here is derived from an EMBL/GenBank/DDBJ whole genome shotgun (WGS) entry which is preliminary data.</text>
</comment>
<feature type="transmembrane region" description="Helical" evidence="1">
    <location>
        <begin position="26"/>
        <end position="59"/>
    </location>
</feature>
<dbReference type="RefSeq" id="WP_155445790.1">
    <property type="nucleotide sequence ID" value="NZ_JAOQNR010000006.1"/>
</dbReference>
<name>A0A6N8DMJ6_RHOAC</name>
<accession>A0A6N8DMJ6</accession>
<dbReference type="Proteomes" id="UP000439113">
    <property type="component" value="Unassembled WGS sequence"/>
</dbReference>
<feature type="transmembrane region" description="Helical" evidence="1">
    <location>
        <begin position="152"/>
        <end position="170"/>
    </location>
</feature>
<feature type="transmembrane region" description="Helical" evidence="1">
    <location>
        <begin position="102"/>
        <end position="120"/>
    </location>
</feature>